<feature type="region of interest" description="Disordered" evidence="1">
    <location>
        <begin position="130"/>
        <end position="173"/>
    </location>
</feature>
<dbReference type="OrthoDB" id="2282689at2759"/>
<feature type="compositionally biased region" description="Polar residues" evidence="1">
    <location>
        <begin position="19"/>
        <end position="29"/>
    </location>
</feature>
<feature type="region of interest" description="Disordered" evidence="1">
    <location>
        <begin position="330"/>
        <end position="356"/>
    </location>
</feature>
<feature type="region of interest" description="Disordered" evidence="1">
    <location>
        <begin position="1"/>
        <end position="60"/>
    </location>
</feature>
<name>A0A077X476_9FUNG</name>
<feature type="compositionally biased region" description="Low complexity" evidence="1">
    <location>
        <begin position="138"/>
        <end position="173"/>
    </location>
</feature>
<evidence type="ECO:0000256" key="1">
    <source>
        <dbReference type="SAM" id="MobiDB-lite"/>
    </source>
</evidence>
<evidence type="ECO:0000313" key="2">
    <source>
        <dbReference type="EMBL" id="CDS14400.1"/>
    </source>
</evidence>
<organism evidence="2">
    <name type="scientific">Lichtheimia ramosa</name>
    <dbReference type="NCBI Taxonomy" id="688394"/>
    <lineage>
        <taxon>Eukaryota</taxon>
        <taxon>Fungi</taxon>
        <taxon>Fungi incertae sedis</taxon>
        <taxon>Mucoromycota</taxon>
        <taxon>Mucoromycotina</taxon>
        <taxon>Mucoromycetes</taxon>
        <taxon>Mucorales</taxon>
        <taxon>Lichtheimiaceae</taxon>
        <taxon>Lichtheimia</taxon>
    </lineage>
</organism>
<feature type="compositionally biased region" description="Low complexity" evidence="1">
    <location>
        <begin position="425"/>
        <end position="449"/>
    </location>
</feature>
<protein>
    <submittedName>
        <fullName evidence="2">Uncharacterized protein</fullName>
    </submittedName>
</protein>
<feature type="compositionally biased region" description="Acidic residues" evidence="1">
    <location>
        <begin position="1"/>
        <end position="11"/>
    </location>
</feature>
<proteinExistence type="predicted"/>
<gene>
    <name evidence="2" type="ORF">LRAMOSA06569</name>
</gene>
<reference evidence="2" key="1">
    <citation type="journal article" date="2014" name="Genome Announc.">
        <title>De novo whole-genome sequence and genome annotation of Lichtheimia ramosa.</title>
        <authorList>
            <person name="Linde J."/>
            <person name="Schwartze V."/>
            <person name="Binder U."/>
            <person name="Lass-Florl C."/>
            <person name="Voigt K."/>
            <person name="Horn F."/>
        </authorList>
    </citation>
    <scope>NUCLEOTIDE SEQUENCE</scope>
    <source>
        <strain evidence="2">JMRC FSU:6197</strain>
    </source>
</reference>
<accession>A0A077X476</accession>
<feature type="compositionally biased region" description="Basic and acidic residues" evidence="1">
    <location>
        <begin position="44"/>
        <end position="60"/>
    </location>
</feature>
<sequence length="449" mass="50552">MNTPPPEEEEQQIPGTLMPSMSTPAFSMTTRHHLEPRQRRHTIHRPDSTLEQLPEAHDEEQTFERISGILSTLLQEANNAVNATEYKQAPRWMQNKDNSDRMIQSLQSISKQISPVDLPRNANHLRQQQYSKEYGDDSSSSSTSTTTTSSSPELSPSSQSSSSSSSSSSSTSTLESTSTLLWRKGSAIINNKNTSTSSAQYRSTLLRGTLVESYKRLDHSMAMVDSLSRDLASSDEQDDKQHIDSQMMSMSGSTPRLLHNESYNTTTVDLRLSAFLMVPLLHIPQTLISWVFDALSNRDSSHLTGMLAWCFFFAFANVMVDQAVTLPATKTEQHSRNIPVPGSYHNKVHRGSTSSLFRRRNTRRVVMIPRRSSIYRKHYSSTTTPMQDAKTISPCRRISSIRMHPHRHLHSLTITRSHTQPPLDTTHIPPITSPLSTTLISTNTRRNSF</sequence>
<feature type="region of interest" description="Disordered" evidence="1">
    <location>
        <begin position="416"/>
        <end position="449"/>
    </location>
</feature>
<dbReference type="AlphaFoldDB" id="A0A077X476"/>
<dbReference type="EMBL" id="LK023386">
    <property type="protein sequence ID" value="CDS14400.1"/>
    <property type="molecule type" value="Genomic_DNA"/>
</dbReference>